<feature type="coiled-coil region" evidence="1">
    <location>
        <begin position="1073"/>
        <end position="1107"/>
    </location>
</feature>
<sequence length="1595" mass="178749">MSSKKNLSKGKSSASELKAQFKDLQQRLGKNSDSATIETDPATRGRKRDSLGLGAQSLSERRPLSGVDFLSDLSDGLLVESRRLNHENTQLKAQLSDLQDKYTQTSQQLLNLQVLNKKLSEKEEESSDRIWELETQLSDLRDNSVKLQQMYEKTSKDKSSRDVELENLRAQLELYQEKQTVLEKETTTKLSQLNATIKELKQRNSDLNDENDELHQKVHKLSVPKNKQLDIPPANDENAEFEKYDESLLIDPSLSPIREISPNTMLESDTASLQKAQKTIVKLKQDLAKLKAEKEELKRKQTKSPKKSARRQSVAESDEWDDFDKSIAANNTARDSEYSNLQMLEDELGSLSDEYDEMETSQIKYLEKYASKHGLKLVPESSDKTSDRSIIEASTGYDIVALPNDANVHSPIEQLKQRCHELDMVPLKTSEYEELVKRSNYDTIDTDKLDNVGLTVLPLLEFKALEGKANKFETVQAEIEQLQNQLENPGAEFINKKANEMGLTTLPAEDFEKLKAALNTKTIELNTVQEKLRQVEKKLETQATSLEQLQSGAKSHNMALLPAAEHRELLAKVKEQQQDIEAFKGALKAAEDKLASPDVSFIKEMAGKKNLVVLTFEENEAIKAVSTPVNSPVKRNIDSGSPTKRHATLATDGTVEIAASALRSLQQTVENPTLPYLSSKLSNLGYKALSINEYELLVAKSSSSGVNVSPRKQRALESAETVESLKRRCAERGLVVLSKSSYESILVSSKRSLTPVELLERVDKSGMVALKKKDYQELLKTFGSLGPQFEEPVKQMKKAGPQHIGASLNELKLLADQQAKISASYDSPPVSFLVQKARDAGYKVLSEKEYKERKVEPSAEECREIAEKHNFVLLDSEEHKELLSLKNSAAHPSKDFVSKLAAAAGLSVLETGEAKRLSNPSKSQVIQLAKQHSLVILDSQEHENMQQELKKSKDALSERSQQVAKLDSQVKQLQERINRPTVEFLQSAAARLNFVLVAKNENDKKENQLKVSSKLEQEVSKLKSQVATLSAKLKETETSDFARSQAAKYDLVVMPISEKKQKDDELSHCQKQLSDKSKVLQTIQKQVQELTKQLTDTRKELDLQKKTPPSLEVAQSVVTKSGLLCLSKAELDQLSQAKSRETVYVDAPSEPHDAKDRTMKEEELKEHASKLGFALVPVGQKRQPQRLDVHKLKELAKSHGLETIEASKLRKLQESSKIDLPTLHAAARSLGMTVVDPKAAPKRADLSQAAGKLGLKLMSSSEIEALRKRPITSKDLAAKAAELKLKLVPENEHGNLKKPVLDSDLKQICKSKGYMLIPESKFVATTVSRTVDESNIVVVPSTYYNKLIRSHAWYKNHKTEVDESEKPATTVLEEDEPSVLSAEAIRQRQPLSPGISMSHLARHATTSTVQTTGTFKFTNQEMIAAITQTIIGEYLYKYYRKLGPLSSLSEARHERYFWIHPYSLTLYWSAANPILGDPSENKIRALAISSVESVEDNNPLPPGLYHKSILVHSVDRTIKITCPTQKRHSIWFNSLRYLIDRSVDENINEDPENQYEISYALDDRVENERNGRGQPPSRSLTTKGLFGNIMPAKKD</sequence>
<name>W1QFT3_OGAPD</name>
<dbReference type="KEGG" id="opa:HPODL_00335"/>
<dbReference type="PROSITE" id="PS50003">
    <property type="entry name" value="PH_DOMAIN"/>
    <property type="match status" value="1"/>
</dbReference>
<dbReference type="CDD" id="cd13365">
    <property type="entry name" value="PH_PLC_plant-like"/>
    <property type="match status" value="1"/>
</dbReference>
<dbReference type="GO" id="GO:0015631">
    <property type="term" value="F:tubulin binding"/>
    <property type="evidence" value="ECO:0007669"/>
    <property type="project" value="TreeGrafter"/>
</dbReference>
<reference evidence="4 5" key="1">
    <citation type="journal article" date="2013" name="BMC Genomics">
        <title>Genome sequence and analysis of methylotrophic yeast Hansenula polymorpha DL1.</title>
        <authorList>
            <person name="Ravin N.V."/>
            <person name="Eldarov M.A."/>
            <person name="Kadnikov V.V."/>
            <person name="Beletsky A.V."/>
            <person name="Schneider J."/>
            <person name="Mardanova E.S."/>
            <person name="Smekalova E.M."/>
            <person name="Zvereva M.I."/>
            <person name="Dontsova O.A."/>
            <person name="Mardanov A.V."/>
            <person name="Skryabin K.G."/>
        </authorList>
    </citation>
    <scope>NUCLEOTIDE SEQUENCE [LARGE SCALE GENOMIC DNA]</scope>
    <source>
        <strain evidence="5">ATCC 26012 / BCRC 20466 / JCM 22074 / NRRL Y-7560 / DL-1</strain>
    </source>
</reference>
<evidence type="ECO:0000313" key="4">
    <source>
        <dbReference type="EMBL" id="ESX00922.1"/>
    </source>
</evidence>
<accession>W1QFT3</accession>
<proteinExistence type="predicted"/>
<feature type="compositionally biased region" description="Low complexity" evidence="2">
    <location>
        <begin position="1"/>
        <end position="15"/>
    </location>
</feature>
<dbReference type="EMBL" id="AEOI02000005">
    <property type="protein sequence ID" value="ESX00922.1"/>
    <property type="molecule type" value="Genomic_DNA"/>
</dbReference>
<dbReference type="GO" id="GO:0005739">
    <property type="term" value="C:mitochondrion"/>
    <property type="evidence" value="ECO:0007669"/>
    <property type="project" value="TreeGrafter"/>
</dbReference>
<dbReference type="Pfam" id="PF12814">
    <property type="entry name" value="Mcp5_PH"/>
    <property type="match status" value="1"/>
</dbReference>
<comment type="caution">
    <text evidence="4">The sequence shown here is derived from an EMBL/GenBank/DDBJ whole genome shotgun (WGS) entry which is preliminary data.</text>
</comment>
<dbReference type="RefSeq" id="XP_013935756.1">
    <property type="nucleotide sequence ID" value="XM_014080281.1"/>
</dbReference>
<dbReference type="SUPFAM" id="SSF50729">
    <property type="entry name" value="PH domain-like"/>
    <property type="match status" value="1"/>
</dbReference>
<evidence type="ECO:0000313" key="5">
    <source>
        <dbReference type="Proteomes" id="UP000008673"/>
    </source>
</evidence>
<feature type="compositionally biased region" description="Polar residues" evidence="2">
    <location>
        <begin position="28"/>
        <end position="37"/>
    </location>
</feature>
<dbReference type="GO" id="GO:0005934">
    <property type="term" value="C:cellular bud tip"/>
    <property type="evidence" value="ECO:0007669"/>
    <property type="project" value="TreeGrafter"/>
</dbReference>
<dbReference type="OMA" id="KHAAGMN"/>
<dbReference type="eggNOG" id="ENOG502QRR7">
    <property type="taxonomic scope" value="Eukaryota"/>
</dbReference>
<dbReference type="InterPro" id="IPR053005">
    <property type="entry name" value="Nuclear_Pos-Cytoskel_Interact"/>
</dbReference>
<feature type="region of interest" description="Disordered" evidence="2">
    <location>
        <begin position="1"/>
        <end position="57"/>
    </location>
</feature>
<dbReference type="InterPro" id="IPR001849">
    <property type="entry name" value="PH_domain"/>
</dbReference>
<dbReference type="Proteomes" id="UP000008673">
    <property type="component" value="Unassembled WGS sequence"/>
</dbReference>
<protein>
    <submittedName>
        <fullName evidence="4">Nuclear migration protein NUM1</fullName>
    </submittedName>
</protein>
<dbReference type="GO" id="GO:0005938">
    <property type="term" value="C:cell cortex"/>
    <property type="evidence" value="ECO:0007669"/>
    <property type="project" value="InterPro"/>
</dbReference>
<evidence type="ECO:0000259" key="3">
    <source>
        <dbReference type="PROSITE" id="PS50003"/>
    </source>
</evidence>
<evidence type="ECO:0000256" key="2">
    <source>
        <dbReference type="SAM" id="MobiDB-lite"/>
    </source>
</evidence>
<feature type="coiled-coil region" evidence="1">
    <location>
        <begin position="939"/>
        <end position="1039"/>
    </location>
</feature>
<dbReference type="GO" id="GO:0032065">
    <property type="term" value="P:maintenance of protein location in cell cortex"/>
    <property type="evidence" value="ECO:0007669"/>
    <property type="project" value="InterPro"/>
</dbReference>
<dbReference type="GO" id="GO:0000226">
    <property type="term" value="P:microtubule cytoskeleton organization"/>
    <property type="evidence" value="ECO:0007669"/>
    <property type="project" value="TreeGrafter"/>
</dbReference>
<dbReference type="GO" id="GO:0005543">
    <property type="term" value="F:phospholipid binding"/>
    <property type="evidence" value="ECO:0007669"/>
    <property type="project" value="InterPro"/>
</dbReference>
<feature type="coiled-coil region" evidence="1">
    <location>
        <begin position="81"/>
        <end position="217"/>
    </location>
</feature>
<feature type="coiled-coil region" evidence="1">
    <location>
        <begin position="511"/>
        <end position="593"/>
    </location>
</feature>
<organism evidence="4 5">
    <name type="scientific">Ogataea parapolymorpha (strain ATCC 26012 / BCRC 20466 / JCM 22074 / NRRL Y-7560 / DL-1)</name>
    <name type="common">Yeast</name>
    <name type="synonym">Hansenula polymorpha</name>
    <dbReference type="NCBI Taxonomy" id="871575"/>
    <lineage>
        <taxon>Eukaryota</taxon>
        <taxon>Fungi</taxon>
        <taxon>Dikarya</taxon>
        <taxon>Ascomycota</taxon>
        <taxon>Saccharomycotina</taxon>
        <taxon>Pichiomycetes</taxon>
        <taxon>Pichiales</taxon>
        <taxon>Pichiaceae</taxon>
        <taxon>Ogataea</taxon>
    </lineage>
</organism>
<feature type="region of interest" description="Disordered" evidence="2">
    <location>
        <begin position="296"/>
        <end position="319"/>
    </location>
</feature>
<evidence type="ECO:0000256" key="1">
    <source>
        <dbReference type="SAM" id="Coils"/>
    </source>
</evidence>
<dbReference type="PANTHER" id="PTHR28190">
    <property type="entry name" value="NUCLEAR MIGRATION PROTEIN NUM1"/>
    <property type="match status" value="1"/>
</dbReference>
<feature type="compositionally biased region" description="Basic residues" evidence="2">
    <location>
        <begin position="300"/>
        <end position="310"/>
    </location>
</feature>
<dbReference type="HOGENOM" id="CLU_238227_0_0_1"/>
<feature type="region of interest" description="Disordered" evidence="2">
    <location>
        <begin position="1564"/>
        <end position="1595"/>
    </location>
</feature>
<keyword evidence="5" id="KW-1185">Reference proteome</keyword>
<keyword evidence="1" id="KW-0175">Coiled coil</keyword>
<dbReference type="STRING" id="871575.W1QFT3"/>
<dbReference type="InterPro" id="IPR024774">
    <property type="entry name" value="PH_dom-Mcp5-type"/>
</dbReference>
<dbReference type="SMART" id="SM00233">
    <property type="entry name" value="PH"/>
    <property type="match status" value="1"/>
</dbReference>
<dbReference type="GeneID" id="25769807"/>
<gene>
    <name evidence="4" type="ORF">HPODL_00335</name>
</gene>
<dbReference type="OrthoDB" id="2149224at2759"/>
<dbReference type="PANTHER" id="PTHR28190:SF1">
    <property type="entry name" value="NUCLEAR MIGRATION PROTEIN NUM1"/>
    <property type="match status" value="1"/>
</dbReference>
<feature type="domain" description="PH" evidence="3">
    <location>
        <begin position="1438"/>
        <end position="1540"/>
    </location>
</feature>